<protein>
    <submittedName>
        <fullName evidence="1">Uncharacterized protein</fullName>
    </submittedName>
</protein>
<name>A0A7W0CB35_9BACT</name>
<comment type="caution">
    <text evidence="1">The sequence shown here is derived from an EMBL/GenBank/DDBJ whole genome shotgun (WGS) entry which is preliminary data.</text>
</comment>
<evidence type="ECO:0000313" key="1">
    <source>
        <dbReference type="EMBL" id="MBA2882445.1"/>
    </source>
</evidence>
<keyword evidence="2" id="KW-1185">Reference proteome</keyword>
<reference evidence="1 2" key="1">
    <citation type="submission" date="2020-07" db="EMBL/GenBank/DDBJ databases">
        <title>Genomic Encyclopedia of Type Strains, Phase IV (KMG-IV): sequencing the most valuable type-strain genomes for metagenomic binning, comparative biology and taxonomic classification.</title>
        <authorList>
            <person name="Goeker M."/>
        </authorList>
    </citation>
    <scope>NUCLEOTIDE SEQUENCE [LARGE SCALE GENOMIC DNA]</scope>
    <source>
        <strain evidence="1 2">DSM 17721</strain>
    </source>
</reference>
<dbReference type="AlphaFoldDB" id="A0A7W0CB35"/>
<proteinExistence type="predicted"/>
<gene>
    <name evidence="1" type="ORF">HNR65_002792</name>
</gene>
<organism evidence="1 2">
    <name type="scientific">Desulfosalsimonas propionicica</name>
    <dbReference type="NCBI Taxonomy" id="332175"/>
    <lineage>
        <taxon>Bacteria</taxon>
        <taxon>Pseudomonadati</taxon>
        <taxon>Thermodesulfobacteriota</taxon>
        <taxon>Desulfobacteria</taxon>
        <taxon>Desulfobacterales</taxon>
        <taxon>Desulfosalsimonadaceae</taxon>
        <taxon>Desulfosalsimonas</taxon>
    </lineage>
</organism>
<dbReference type="EMBL" id="JACDUS010000009">
    <property type="protein sequence ID" value="MBA2882445.1"/>
    <property type="molecule type" value="Genomic_DNA"/>
</dbReference>
<evidence type="ECO:0000313" key="2">
    <source>
        <dbReference type="Proteomes" id="UP000525298"/>
    </source>
</evidence>
<sequence>MNMVDGPLMLKKSSLGGGIKMAQDYGRQVAAKLE</sequence>
<accession>A0A7W0CB35</accession>
<dbReference type="Proteomes" id="UP000525298">
    <property type="component" value="Unassembled WGS sequence"/>
</dbReference>